<dbReference type="AlphaFoldDB" id="A0A103YLB9"/>
<dbReference type="PANTHER" id="PTHR10566">
    <property type="entry name" value="CHAPERONE-ACTIVITY OF BC1 COMPLEX CABC1 -RELATED"/>
    <property type="match status" value="1"/>
</dbReference>
<gene>
    <name evidence="4" type="ORF">Ccrd_010367</name>
</gene>
<evidence type="ECO:0000259" key="3">
    <source>
        <dbReference type="Pfam" id="PF03109"/>
    </source>
</evidence>
<dbReference type="GO" id="GO:0016020">
    <property type="term" value="C:membrane"/>
    <property type="evidence" value="ECO:0007669"/>
    <property type="project" value="GOC"/>
</dbReference>
<dbReference type="Pfam" id="PF03109">
    <property type="entry name" value="ABC1"/>
    <property type="match status" value="1"/>
</dbReference>
<dbReference type="InterPro" id="IPR004147">
    <property type="entry name" value="ABC1_dom"/>
</dbReference>
<feature type="domain" description="ABC1 atypical kinase-like" evidence="3">
    <location>
        <begin position="12"/>
        <end position="67"/>
    </location>
</feature>
<dbReference type="PANTHER" id="PTHR10566:SF113">
    <property type="entry name" value="PROTEIN ACTIVITY OF BC1 COMPLEX KINASE 7, CHLOROPLASTIC"/>
    <property type="match status" value="1"/>
</dbReference>
<dbReference type="GO" id="GO:0046467">
    <property type="term" value="P:membrane lipid biosynthetic process"/>
    <property type="evidence" value="ECO:0007669"/>
    <property type="project" value="TreeGrafter"/>
</dbReference>
<feature type="compositionally biased region" description="Basic and acidic residues" evidence="2">
    <location>
        <begin position="130"/>
        <end position="141"/>
    </location>
</feature>
<dbReference type="GO" id="GO:1901031">
    <property type="term" value="P:regulation of response to reactive oxygen species"/>
    <property type="evidence" value="ECO:0007669"/>
    <property type="project" value="TreeGrafter"/>
</dbReference>
<name>A0A103YLB9_CYNCS</name>
<feature type="compositionally biased region" description="Polar residues" evidence="2">
    <location>
        <begin position="118"/>
        <end position="127"/>
    </location>
</feature>
<feature type="region of interest" description="Disordered" evidence="2">
    <location>
        <begin position="118"/>
        <end position="141"/>
    </location>
</feature>
<accession>A0A103YLB9</accession>
<comment type="similarity">
    <text evidence="1">Belongs to the protein kinase superfamily. ADCK protein kinase family.</text>
</comment>
<evidence type="ECO:0000256" key="2">
    <source>
        <dbReference type="SAM" id="MobiDB-lite"/>
    </source>
</evidence>
<comment type="caution">
    <text evidence="4">The sequence shown here is derived from an EMBL/GenBank/DDBJ whole genome shotgun (WGS) entry which is preliminary data.</text>
</comment>
<dbReference type="Gramene" id="KVI11226">
    <property type="protein sequence ID" value="KVI11226"/>
    <property type="gene ID" value="Ccrd_010367"/>
</dbReference>
<dbReference type="InterPro" id="IPR050154">
    <property type="entry name" value="UbiB_kinase"/>
</dbReference>
<reference evidence="4 5" key="1">
    <citation type="journal article" date="2016" name="Sci. Rep.">
        <title>The genome sequence of the outbreeding globe artichoke constructed de novo incorporating a phase-aware low-pass sequencing strategy of F1 progeny.</title>
        <authorList>
            <person name="Scaglione D."/>
            <person name="Reyes-Chin-Wo S."/>
            <person name="Acquadro A."/>
            <person name="Froenicke L."/>
            <person name="Portis E."/>
            <person name="Beitel C."/>
            <person name="Tirone M."/>
            <person name="Mauro R."/>
            <person name="Lo Monaco A."/>
            <person name="Mauromicale G."/>
            <person name="Faccioli P."/>
            <person name="Cattivelli L."/>
            <person name="Rieseberg L."/>
            <person name="Michelmore R."/>
            <person name="Lanteri S."/>
        </authorList>
    </citation>
    <scope>NUCLEOTIDE SEQUENCE [LARGE SCALE GENOMIC DNA]</scope>
    <source>
        <strain evidence="4">2C</strain>
    </source>
</reference>
<dbReference type="Proteomes" id="UP000243975">
    <property type="component" value="Unassembled WGS sequence"/>
</dbReference>
<feature type="non-terminal residue" evidence="4">
    <location>
        <position position="1"/>
    </location>
</feature>
<keyword evidence="5" id="KW-1185">Reference proteome</keyword>
<dbReference type="EMBL" id="LEKV01000769">
    <property type="protein sequence ID" value="KVI11226.1"/>
    <property type="molecule type" value="Genomic_DNA"/>
</dbReference>
<evidence type="ECO:0000313" key="4">
    <source>
        <dbReference type="EMBL" id="KVI11226.1"/>
    </source>
</evidence>
<proteinExistence type="inferred from homology"/>
<organism evidence="4 5">
    <name type="scientific">Cynara cardunculus var. scolymus</name>
    <name type="common">Globe artichoke</name>
    <name type="synonym">Cynara scolymus</name>
    <dbReference type="NCBI Taxonomy" id="59895"/>
    <lineage>
        <taxon>Eukaryota</taxon>
        <taxon>Viridiplantae</taxon>
        <taxon>Streptophyta</taxon>
        <taxon>Embryophyta</taxon>
        <taxon>Tracheophyta</taxon>
        <taxon>Spermatophyta</taxon>
        <taxon>Magnoliopsida</taxon>
        <taxon>eudicotyledons</taxon>
        <taxon>Gunneridae</taxon>
        <taxon>Pentapetalae</taxon>
        <taxon>asterids</taxon>
        <taxon>campanulids</taxon>
        <taxon>Asterales</taxon>
        <taxon>Asteraceae</taxon>
        <taxon>Carduoideae</taxon>
        <taxon>Cardueae</taxon>
        <taxon>Carduinae</taxon>
        <taxon>Cynara</taxon>
    </lineage>
</organism>
<dbReference type="STRING" id="59895.A0A103YLB9"/>
<evidence type="ECO:0000256" key="1">
    <source>
        <dbReference type="ARBA" id="ARBA00009670"/>
    </source>
</evidence>
<protein>
    <recommendedName>
        <fullName evidence="3">ABC1 atypical kinase-like domain-containing protein</fullName>
    </recommendedName>
</protein>
<sequence length="141" mass="15973">MEWVKIDLKSLQKLKTGFFHVDPHHGNIAIDVDESLIYYDFGIMRGIKPFTRARMMDLFYAFVMNNMISLGALQPTDDILLSRHWLRGLCMKGEACGDYSACMKSALSRTALISTPTKTLMSSSSNPEPIPEHIEAQKCRD</sequence>
<evidence type="ECO:0000313" key="5">
    <source>
        <dbReference type="Proteomes" id="UP000243975"/>
    </source>
</evidence>